<keyword evidence="3" id="KW-1185">Reference proteome</keyword>
<comment type="caution">
    <text evidence="2">The sequence shown here is derived from an EMBL/GenBank/DDBJ whole genome shotgun (WGS) entry which is preliminary data.</text>
</comment>
<feature type="region of interest" description="Disordered" evidence="1">
    <location>
        <begin position="31"/>
        <end position="68"/>
    </location>
</feature>
<dbReference type="RefSeq" id="WP_171156113.1">
    <property type="nucleotide sequence ID" value="NZ_JABENB010000002.1"/>
</dbReference>
<dbReference type="PROSITE" id="PS51257">
    <property type="entry name" value="PROKAR_LIPOPROTEIN"/>
    <property type="match status" value="1"/>
</dbReference>
<evidence type="ECO:0000256" key="1">
    <source>
        <dbReference type="SAM" id="MobiDB-lite"/>
    </source>
</evidence>
<dbReference type="AlphaFoldDB" id="A0A849AJE0"/>
<gene>
    <name evidence="2" type="ORF">HJ588_12650</name>
</gene>
<sequence length="146" mass="14348">MRSITPASLGAAAVLLVLPVGLTGCSFGSSSADKAPVSSSAAAPSSQPSAAPGTGSGEAASGKPTKEQVKTGLNDYFVGKGVPRALMSNVADCVVDDGYDKFSDTTLRALQSGQIDKLNPLDAATLASTTTTCLARGAGSAVPSVS</sequence>
<dbReference type="EMBL" id="JABENB010000002">
    <property type="protein sequence ID" value="NNG40113.1"/>
    <property type="molecule type" value="Genomic_DNA"/>
</dbReference>
<dbReference type="Proteomes" id="UP000557772">
    <property type="component" value="Unassembled WGS sequence"/>
</dbReference>
<name>A0A849AJE0_9MICO</name>
<feature type="compositionally biased region" description="Low complexity" evidence="1">
    <location>
        <begin position="31"/>
        <end position="53"/>
    </location>
</feature>
<protein>
    <recommendedName>
        <fullName evidence="4">DUF732 domain-containing protein</fullName>
    </recommendedName>
</protein>
<evidence type="ECO:0000313" key="3">
    <source>
        <dbReference type="Proteomes" id="UP000557772"/>
    </source>
</evidence>
<evidence type="ECO:0000313" key="2">
    <source>
        <dbReference type="EMBL" id="NNG40113.1"/>
    </source>
</evidence>
<accession>A0A849AJE0</accession>
<reference evidence="2 3" key="1">
    <citation type="submission" date="2020-05" db="EMBL/GenBank/DDBJ databases">
        <title>Flexivirga sp. ID2601S isolated from air conditioner.</title>
        <authorList>
            <person name="Kim D.H."/>
        </authorList>
    </citation>
    <scope>NUCLEOTIDE SEQUENCE [LARGE SCALE GENOMIC DNA]</scope>
    <source>
        <strain evidence="2 3">ID2601S</strain>
    </source>
</reference>
<evidence type="ECO:0008006" key="4">
    <source>
        <dbReference type="Google" id="ProtNLM"/>
    </source>
</evidence>
<proteinExistence type="predicted"/>
<organism evidence="2 3">
    <name type="scientific">Flexivirga aerilata</name>
    <dbReference type="NCBI Taxonomy" id="1656889"/>
    <lineage>
        <taxon>Bacteria</taxon>
        <taxon>Bacillati</taxon>
        <taxon>Actinomycetota</taxon>
        <taxon>Actinomycetes</taxon>
        <taxon>Micrococcales</taxon>
        <taxon>Dermacoccaceae</taxon>
        <taxon>Flexivirga</taxon>
    </lineage>
</organism>